<evidence type="ECO:0000313" key="2">
    <source>
        <dbReference type="EMBL" id="MDI6104797.1"/>
    </source>
</evidence>
<sequence>MAEMEAIEDDVRFAWAAAERLAAEFQATAAILEGQVSQRNTIAGEAKREWRGVYAEQFTRRLRTCTSDTQRLAEAMRAAANQVDELAGLAREEQNNRKRAREWAAREKNEGFLEKVEELFTGEGDKPPAPPPGKQPHFTAPAPVAGGRE</sequence>
<protein>
    <submittedName>
        <fullName evidence="2">Uncharacterized protein</fullName>
    </submittedName>
</protein>
<proteinExistence type="predicted"/>
<reference evidence="2 3" key="1">
    <citation type="submission" date="2023-05" db="EMBL/GenBank/DDBJ databases">
        <title>Actinoplanes sp. NEAU-A12 genome sequencing.</title>
        <authorList>
            <person name="Wang Z.-S."/>
        </authorList>
    </citation>
    <scope>NUCLEOTIDE SEQUENCE [LARGE SCALE GENOMIC DNA]</scope>
    <source>
        <strain evidence="2 3">NEAU-A12</strain>
    </source>
</reference>
<comment type="caution">
    <text evidence="2">The sequence shown here is derived from an EMBL/GenBank/DDBJ whole genome shotgun (WGS) entry which is preliminary data.</text>
</comment>
<evidence type="ECO:0000256" key="1">
    <source>
        <dbReference type="SAM" id="MobiDB-lite"/>
    </source>
</evidence>
<keyword evidence="3" id="KW-1185">Reference proteome</keyword>
<name>A0ABT6WYI9_9ACTN</name>
<dbReference type="EMBL" id="JASCTH010000037">
    <property type="protein sequence ID" value="MDI6104797.1"/>
    <property type="molecule type" value="Genomic_DNA"/>
</dbReference>
<dbReference type="Proteomes" id="UP001241758">
    <property type="component" value="Unassembled WGS sequence"/>
</dbReference>
<evidence type="ECO:0000313" key="3">
    <source>
        <dbReference type="Proteomes" id="UP001241758"/>
    </source>
</evidence>
<dbReference type="RefSeq" id="WP_282766217.1">
    <property type="nucleotide sequence ID" value="NZ_JASCTH010000037.1"/>
</dbReference>
<feature type="region of interest" description="Disordered" evidence="1">
    <location>
        <begin position="118"/>
        <end position="149"/>
    </location>
</feature>
<gene>
    <name evidence="2" type="ORF">QLQ12_40030</name>
</gene>
<organism evidence="2 3">
    <name type="scientific">Actinoplanes sandaracinus</name>
    <dbReference type="NCBI Taxonomy" id="3045177"/>
    <lineage>
        <taxon>Bacteria</taxon>
        <taxon>Bacillati</taxon>
        <taxon>Actinomycetota</taxon>
        <taxon>Actinomycetes</taxon>
        <taxon>Micromonosporales</taxon>
        <taxon>Micromonosporaceae</taxon>
        <taxon>Actinoplanes</taxon>
    </lineage>
</organism>
<accession>A0ABT6WYI9</accession>